<gene>
    <name evidence="7" type="ORF">INP59_25920</name>
</gene>
<dbReference type="InterPro" id="IPR033138">
    <property type="entry name" value="Cu_oxidase_CS"/>
</dbReference>
<keyword evidence="7" id="KW-0614">Plasmid</keyword>
<evidence type="ECO:0000259" key="4">
    <source>
        <dbReference type="Pfam" id="PF00394"/>
    </source>
</evidence>
<dbReference type="PROSITE" id="PS00079">
    <property type="entry name" value="MULTICOPPER_OXIDASE1"/>
    <property type="match status" value="1"/>
</dbReference>
<dbReference type="Pfam" id="PF07731">
    <property type="entry name" value="Cu-oxidase_2"/>
    <property type="match status" value="1"/>
</dbReference>
<evidence type="ECO:0000259" key="5">
    <source>
        <dbReference type="Pfam" id="PF07731"/>
    </source>
</evidence>
<dbReference type="InterPro" id="IPR011707">
    <property type="entry name" value="Cu-oxidase-like_N"/>
</dbReference>
<dbReference type="CDD" id="cd13896">
    <property type="entry name" value="CuRO_3_CopA"/>
    <property type="match status" value="1"/>
</dbReference>
<dbReference type="GO" id="GO:0005507">
    <property type="term" value="F:copper ion binding"/>
    <property type="evidence" value="ECO:0007669"/>
    <property type="project" value="InterPro"/>
</dbReference>
<dbReference type="PANTHER" id="PTHR11709:SF394">
    <property type="entry name" value="FI03373P-RELATED"/>
    <property type="match status" value="1"/>
</dbReference>
<keyword evidence="8" id="KW-1185">Reference proteome</keyword>
<evidence type="ECO:0000256" key="2">
    <source>
        <dbReference type="ARBA" id="ARBA00023002"/>
    </source>
</evidence>
<dbReference type="Pfam" id="PF00394">
    <property type="entry name" value="Cu-oxidase"/>
    <property type="match status" value="1"/>
</dbReference>
<sequence>MTPSGNFGPRVSRRTFLTATSVGIGGLALTACSKTTSTTPGTTAASVEQSAILAAEAKRPHTGRTVTANLTPQMTELDLGGPTVRSYAYGDTVPGQVIRAGVGDELAVTVDNKMSDPTSVHWHGIALRNDMDGAAPASPDIKPGKSFTYRFSVPHSGTFWAHPHVGGQTDYGLYAPVIVDDPNEPLSYDAEWIVVLDDWTDGVGRSPQQILDELREGGMGSMDHGSMPGMSMPGMSGMPGMSSGMSSGMSGMAQPPTSGLSDGTSDNLLGGDAGDVTYPLYLINGRVPESPSSFTAKPGQRIRIRIINTGADTAFRVALAGHRMTVTHTDGFPVVPTEVDALLVGMSERYDVIVTAADGVFPLVAAAEGKNAQTRALLRTGAGAVPDPGMRPTELAGQVGTVHSFSATGEVMLPQGPPDVNLTADLGGDMMSYQWTINGRMFDQMEPLTVREGQHARLTFTNMSMMWHPMHLHGHTFQVVRADGTPGPRKDTVIVLPMQKIEVNLVADNPGYWMLHCHNGYHQDAGMMTRLDYRS</sequence>
<dbReference type="RefSeq" id="WP_006554279.1">
    <property type="nucleotide sequence ID" value="NZ_CP022208.1"/>
</dbReference>
<dbReference type="Proteomes" id="UP000593818">
    <property type="component" value="Plasmid pRh5Ap-243"/>
</dbReference>
<dbReference type="PANTHER" id="PTHR11709">
    <property type="entry name" value="MULTI-COPPER OXIDASE"/>
    <property type="match status" value="1"/>
</dbReference>
<dbReference type="PROSITE" id="PS00080">
    <property type="entry name" value="MULTICOPPER_OXIDASE2"/>
    <property type="match status" value="1"/>
</dbReference>
<dbReference type="CDD" id="cd13870">
    <property type="entry name" value="CuRO_2_CopA_like_1"/>
    <property type="match status" value="1"/>
</dbReference>
<keyword evidence="1" id="KW-0479">Metal-binding</keyword>
<evidence type="ECO:0000313" key="8">
    <source>
        <dbReference type="Proteomes" id="UP000593818"/>
    </source>
</evidence>
<dbReference type="Gene3D" id="2.60.40.420">
    <property type="entry name" value="Cupredoxins - blue copper proteins"/>
    <property type="match status" value="3"/>
</dbReference>
<dbReference type="InterPro" id="IPR008972">
    <property type="entry name" value="Cupredoxin"/>
</dbReference>
<reference evidence="7 8" key="1">
    <citation type="submission" date="2020-10" db="EMBL/GenBank/DDBJ databases">
        <title>Whole genome sequence of oil-degrading bacteria Rhodococcus pyridinivorans strain 5Ap.</title>
        <authorList>
            <person name="Akhremchuk A.E."/>
            <person name="Valentovich L.N."/>
            <person name="Charniauskaya M.I."/>
            <person name="Bukliarevich H.A."/>
            <person name="Titok M.A."/>
        </authorList>
    </citation>
    <scope>NUCLEOTIDE SEQUENCE [LARGE SCALE GENOMIC DNA]</scope>
    <source>
        <strain evidence="7 8">5Ap</strain>
        <plasmid evidence="7 8">pRh5Ap-243</plasmid>
    </source>
</reference>
<geneLocation type="plasmid" evidence="7 8">
    <name>pRh5Ap-243</name>
</geneLocation>
<proteinExistence type="predicted"/>
<keyword evidence="2" id="KW-0560">Oxidoreductase</keyword>
<evidence type="ECO:0000256" key="3">
    <source>
        <dbReference type="ARBA" id="ARBA00023008"/>
    </source>
</evidence>
<name>A0A7M2XVJ0_9NOCA</name>
<dbReference type="SUPFAM" id="SSF49503">
    <property type="entry name" value="Cupredoxins"/>
    <property type="match status" value="3"/>
</dbReference>
<dbReference type="InterPro" id="IPR011706">
    <property type="entry name" value="Cu-oxidase_C"/>
</dbReference>
<evidence type="ECO:0000256" key="1">
    <source>
        <dbReference type="ARBA" id="ARBA00022723"/>
    </source>
</evidence>
<dbReference type="InterPro" id="IPR045087">
    <property type="entry name" value="Cu-oxidase_fam"/>
</dbReference>
<dbReference type="PROSITE" id="PS51318">
    <property type="entry name" value="TAT"/>
    <property type="match status" value="1"/>
</dbReference>
<feature type="domain" description="Plastocyanin-like" evidence="4">
    <location>
        <begin position="281"/>
        <end position="380"/>
    </location>
</feature>
<protein>
    <submittedName>
        <fullName evidence="7">Multicopper oxidase family protein</fullName>
    </submittedName>
</protein>
<dbReference type="EMBL" id="CP063452">
    <property type="protein sequence ID" value="QOW01786.1"/>
    <property type="molecule type" value="Genomic_DNA"/>
</dbReference>
<dbReference type="InterPro" id="IPR006311">
    <property type="entry name" value="TAT_signal"/>
</dbReference>
<dbReference type="GO" id="GO:0016491">
    <property type="term" value="F:oxidoreductase activity"/>
    <property type="evidence" value="ECO:0007669"/>
    <property type="project" value="UniProtKB-KW"/>
</dbReference>
<evidence type="ECO:0000259" key="6">
    <source>
        <dbReference type="Pfam" id="PF07732"/>
    </source>
</evidence>
<dbReference type="AlphaFoldDB" id="A0A7M2XVJ0"/>
<dbReference type="Pfam" id="PF07732">
    <property type="entry name" value="Cu-oxidase_3"/>
    <property type="match status" value="1"/>
</dbReference>
<organism evidence="7 8">
    <name type="scientific">Rhodococcus pyridinivorans</name>
    <dbReference type="NCBI Taxonomy" id="103816"/>
    <lineage>
        <taxon>Bacteria</taxon>
        <taxon>Bacillati</taxon>
        <taxon>Actinomycetota</taxon>
        <taxon>Actinomycetes</taxon>
        <taxon>Mycobacteriales</taxon>
        <taxon>Nocardiaceae</taxon>
        <taxon>Rhodococcus</taxon>
    </lineage>
</organism>
<keyword evidence="3" id="KW-0186">Copper</keyword>
<dbReference type="InterPro" id="IPR001117">
    <property type="entry name" value="Cu-oxidase_2nd"/>
</dbReference>
<evidence type="ECO:0000313" key="7">
    <source>
        <dbReference type="EMBL" id="QOW01786.1"/>
    </source>
</evidence>
<dbReference type="InterPro" id="IPR034279">
    <property type="entry name" value="CuRO_3_CopA"/>
</dbReference>
<accession>A0A7M2XVJ0</accession>
<dbReference type="InterPro" id="IPR002355">
    <property type="entry name" value="Cu_oxidase_Cu_BS"/>
</dbReference>
<feature type="domain" description="Plastocyanin-like" evidence="6">
    <location>
        <begin position="81"/>
        <end position="183"/>
    </location>
</feature>
<feature type="domain" description="Plastocyanin-like" evidence="5">
    <location>
        <begin position="418"/>
        <end position="532"/>
    </location>
</feature>